<organism evidence="2 3">
    <name type="scientific">Streptomyces fildesensis</name>
    <dbReference type="NCBI Taxonomy" id="375757"/>
    <lineage>
        <taxon>Bacteria</taxon>
        <taxon>Bacillati</taxon>
        <taxon>Actinomycetota</taxon>
        <taxon>Actinomycetes</taxon>
        <taxon>Kitasatosporales</taxon>
        <taxon>Streptomycetaceae</taxon>
        <taxon>Streptomyces</taxon>
    </lineage>
</organism>
<dbReference type="PRINTS" id="PR00598">
    <property type="entry name" value="HTHMARR"/>
</dbReference>
<protein>
    <submittedName>
        <fullName evidence="2">MarR family winged helix-turn-helix transcriptional regulator</fullName>
    </submittedName>
</protein>
<reference evidence="2 3" key="1">
    <citation type="submission" date="2024-10" db="EMBL/GenBank/DDBJ databases">
        <title>The Natural Products Discovery Center: Release of the First 8490 Sequenced Strains for Exploring Actinobacteria Biosynthetic Diversity.</title>
        <authorList>
            <person name="Kalkreuter E."/>
            <person name="Kautsar S.A."/>
            <person name="Yang D."/>
            <person name="Bader C.D."/>
            <person name="Teijaro C.N."/>
            <person name="Fluegel L."/>
            <person name="Davis C.M."/>
            <person name="Simpson J.R."/>
            <person name="Lauterbach L."/>
            <person name="Steele A.D."/>
            <person name="Gui C."/>
            <person name="Meng S."/>
            <person name="Li G."/>
            <person name="Viehrig K."/>
            <person name="Ye F."/>
            <person name="Su P."/>
            <person name="Kiefer A.F."/>
            <person name="Nichols A."/>
            <person name="Cepeda A.J."/>
            <person name="Yan W."/>
            <person name="Fan B."/>
            <person name="Jiang Y."/>
            <person name="Adhikari A."/>
            <person name="Zheng C.-J."/>
            <person name="Schuster L."/>
            <person name="Cowan T.M."/>
            <person name="Smanski M.J."/>
            <person name="Chevrette M.G."/>
            <person name="De Carvalho L.P.S."/>
            <person name="Shen B."/>
        </authorList>
    </citation>
    <scope>NUCLEOTIDE SEQUENCE [LARGE SCALE GENOMIC DNA]</scope>
    <source>
        <strain evidence="2 3">NPDC053399</strain>
    </source>
</reference>
<keyword evidence="3" id="KW-1185">Reference proteome</keyword>
<dbReference type="InterPro" id="IPR039422">
    <property type="entry name" value="MarR/SlyA-like"/>
</dbReference>
<dbReference type="Proteomes" id="UP001614394">
    <property type="component" value="Unassembled WGS sequence"/>
</dbReference>
<dbReference type="Pfam" id="PF01047">
    <property type="entry name" value="MarR"/>
    <property type="match status" value="1"/>
</dbReference>
<evidence type="ECO:0000313" key="3">
    <source>
        <dbReference type="Proteomes" id="UP001614394"/>
    </source>
</evidence>
<dbReference type="PANTHER" id="PTHR33164:SF103">
    <property type="entry name" value="REGULATORY PROTEIN MARR"/>
    <property type="match status" value="1"/>
</dbReference>
<accession>A0ABW8CG44</accession>
<feature type="domain" description="HTH marR-type" evidence="1">
    <location>
        <begin position="16"/>
        <end position="148"/>
    </location>
</feature>
<dbReference type="InterPro" id="IPR036390">
    <property type="entry name" value="WH_DNA-bd_sf"/>
</dbReference>
<evidence type="ECO:0000259" key="1">
    <source>
        <dbReference type="PROSITE" id="PS50995"/>
    </source>
</evidence>
<dbReference type="PANTHER" id="PTHR33164">
    <property type="entry name" value="TRANSCRIPTIONAL REGULATOR, MARR FAMILY"/>
    <property type="match status" value="1"/>
</dbReference>
<dbReference type="PROSITE" id="PS50995">
    <property type="entry name" value="HTH_MARR_2"/>
    <property type="match status" value="1"/>
</dbReference>
<dbReference type="RefSeq" id="WP_399656108.1">
    <property type="nucleotide sequence ID" value="NZ_JBITYG010000012.1"/>
</dbReference>
<comment type="caution">
    <text evidence="2">The sequence shown here is derived from an EMBL/GenBank/DDBJ whole genome shotgun (WGS) entry which is preliminary data.</text>
</comment>
<dbReference type="SUPFAM" id="SSF46785">
    <property type="entry name" value="Winged helix' DNA-binding domain"/>
    <property type="match status" value="1"/>
</dbReference>
<dbReference type="Gene3D" id="1.10.10.10">
    <property type="entry name" value="Winged helix-like DNA-binding domain superfamily/Winged helix DNA-binding domain"/>
    <property type="match status" value="1"/>
</dbReference>
<evidence type="ECO:0000313" key="2">
    <source>
        <dbReference type="EMBL" id="MFI9105425.1"/>
    </source>
</evidence>
<sequence length="150" mass="16585">MDPAAHPEGLHQAAHGAALAESLFTTAHKLRQRASRQLFNEQVTYERLRLLTFLRDDGDLTMSEMSSRLGVTPRAVTTLAVCLESAGMLTRQAHTRDRRSIVLHITDAGRLAAERLGDDHRDAMAAVVDRLTDDQKTALRDILDALDADD</sequence>
<proteinExistence type="predicted"/>
<gene>
    <name evidence="2" type="ORF">ACIGXA_33440</name>
</gene>
<dbReference type="InterPro" id="IPR036388">
    <property type="entry name" value="WH-like_DNA-bd_sf"/>
</dbReference>
<name>A0ABW8CG44_9ACTN</name>
<dbReference type="EMBL" id="JBITYG010000012">
    <property type="protein sequence ID" value="MFI9105425.1"/>
    <property type="molecule type" value="Genomic_DNA"/>
</dbReference>
<dbReference type="InterPro" id="IPR000835">
    <property type="entry name" value="HTH_MarR-typ"/>
</dbReference>
<dbReference type="SMART" id="SM00347">
    <property type="entry name" value="HTH_MARR"/>
    <property type="match status" value="1"/>
</dbReference>